<feature type="domain" description="Reverse transcriptase" evidence="1">
    <location>
        <begin position="3"/>
        <end position="138"/>
    </location>
</feature>
<dbReference type="Proteomes" id="UP001286313">
    <property type="component" value="Unassembled WGS sequence"/>
</dbReference>
<dbReference type="PANTHER" id="PTHR47027:SF30">
    <property type="entry name" value="THAP-TYPE DOMAIN-CONTAINING PROTEIN"/>
    <property type="match status" value="1"/>
</dbReference>
<dbReference type="EMBL" id="JAWQEG010001821">
    <property type="protein sequence ID" value="KAK3876443.1"/>
    <property type="molecule type" value="Genomic_DNA"/>
</dbReference>
<accession>A0AAE1KM17</accession>
<evidence type="ECO:0000313" key="3">
    <source>
        <dbReference type="Proteomes" id="UP001286313"/>
    </source>
</evidence>
<evidence type="ECO:0000259" key="1">
    <source>
        <dbReference type="Pfam" id="PF00078"/>
    </source>
</evidence>
<dbReference type="PANTHER" id="PTHR47027">
    <property type="entry name" value="REVERSE TRANSCRIPTASE DOMAIN-CONTAINING PROTEIN"/>
    <property type="match status" value="1"/>
</dbReference>
<sequence length="148" mass="16514">MLWCVMRKFGCPDKFTAVTRAFHDGMRASVVLGGEETATFELELGVKQGCVIAPIFFNIYLAAGTFLFHERIPPGHGVGLTYRLDGGLFNLRHLQARTKTLSDKVFELQYTDDCVLVAHSPRTYKKHSISYTTVITLLDSSSTPTKPK</sequence>
<comment type="caution">
    <text evidence="2">The sequence shown here is derived from an EMBL/GenBank/DDBJ whole genome shotgun (WGS) entry which is preliminary data.</text>
</comment>
<name>A0AAE1KM17_PETCI</name>
<gene>
    <name evidence="2" type="ORF">Pcinc_018774</name>
</gene>
<protein>
    <recommendedName>
        <fullName evidence="1">Reverse transcriptase domain-containing protein</fullName>
    </recommendedName>
</protein>
<evidence type="ECO:0000313" key="2">
    <source>
        <dbReference type="EMBL" id="KAK3876443.1"/>
    </source>
</evidence>
<dbReference type="InterPro" id="IPR000477">
    <property type="entry name" value="RT_dom"/>
</dbReference>
<dbReference type="AlphaFoldDB" id="A0AAE1KM17"/>
<dbReference type="Pfam" id="PF00078">
    <property type="entry name" value="RVT_1"/>
    <property type="match status" value="1"/>
</dbReference>
<reference evidence="2" key="1">
    <citation type="submission" date="2023-10" db="EMBL/GenBank/DDBJ databases">
        <title>Genome assemblies of two species of porcelain crab, Petrolisthes cinctipes and Petrolisthes manimaculis (Anomura: Porcellanidae).</title>
        <authorList>
            <person name="Angst P."/>
        </authorList>
    </citation>
    <scope>NUCLEOTIDE SEQUENCE</scope>
    <source>
        <strain evidence="2">PB745_01</strain>
        <tissue evidence="2">Gill</tissue>
    </source>
</reference>
<proteinExistence type="predicted"/>
<keyword evidence="3" id="KW-1185">Reference proteome</keyword>
<organism evidence="2 3">
    <name type="scientific">Petrolisthes cinctipes</name>
    <name type="common">Flat porcelain crab</name>
    <dbReference type="NCBI Taxonomy" id="88211"/>
    <lineage>
        <taxon>Eukaryota</taxon>
        <taxon>Metazoa</taxon>
        <taxon>Ecdysozoa</taxon>
        <taxon>Arthropoda</taxon>
        <taxon>Crustacea</taxon>
        <taxon>Multicrustacea</taxon>
        <taxon>Malacostraca</taxon>
        <taxon>Eumalacostraca</taxon>
        <taxon>Eucarida</taxon>
        <taxon>Decapoda</taxon>
        <taxon>Pleocyemata</taxon>
        <taxon>Anomura</taxon>
        <taxon>Galatheoidea</taxon>
        <taxon>Porcellanidae</taxon>
        <taxon>Petrolisthes</taxon>
    </lineage>
</organism>